<comment type="caution">
    <text evidence="1">The sequence shown here is derived from an EMBL/GenBank/DDBJ whole genome shotgun (WGS) entry which is preliminary data.</text>
</comment>
<name>A0ACA9MIP8_9GLOM</name>
<evidence type="ECO:0000313" key="1">
    <source>
        <dbReference type="EMBL" id="CAG8586112.1"/>
    </source>
</evidence>
<proteinExistence type="predicted"/>
<reference evidence="1" key="1">
    <citation type="submission" date="2021-06" db="EMBL/GenBank/DDBJ databases">
        <authorList>
            <person name="Kallberg Y."/>
            <person name="Tangrot J."/>
            <person name="Rosling A."/>
        </authorList>
    </citation>
    <scope>NUCLEOTIDE SEQUENCE</scope>
    <source>
        <strain evidence="1">MA461A</strain>
    </source>
</reference>
<gene>
    <name evidence="1" type="ORF">RPERSI_LOCUS5350</name>
</gene>
<dbReference type="EMBL" id="CAJVQC010007957">
    <property type="protein sequence ID" value="CAG8586112.1"/>
    <property type="molecule type" value="Genomic_DNA"/>
</dbReference>
<keyword evidence="2" id="KW-1185">Reference proteome</keyword>
<sequence>MLHINNFDQKTGDFKPYNDLNQFDDDDQHSGNSNRSSIDIGPMDTFLHKIYAFVRKFMGDVPWLRDNFILNFKRTTSISMYFDISCYEVLSDAVEIRRNQPSLFYP</sequence>
<protein>
    <submittedName>
        <fullName evidence="1">5610_t:CDS:1</fullName>
    </submittedName>
</protein>
<dbReference type="Proteomes" id="UP000789920">
    <property type="component" value="Unassembled WGS sequence"/>
</dbReference>
<organism evidence="1 2">
    <name type="scientific">Racocetra persica</name>
    <dbReference type="NCBI Taxonomy" id="160502"/>
    <lineage>
        <taxon>Eukaryota</taxon>
        <taxon>Fungi</taxon>
        <taxon>Fungi incertae sedis</taxon>
        <taxon>Mucoromycota</taxon>
        <taxon>Glomeromycotina</taxon>
        <taxon>Glomeromycetes</taxon>
        <taxon>Diversisporales</taxon>
        <taxon>Gigasporaceae</taxon>
        <taxon>Racocetra</taxon>
    </lineage>
</organism>
<evidence type="ECO:0000313" key="2">
    <source>
        <dbReference type="Proteomes" id="UP000789920"/>
    </source>
</evidence>
<accession>A0ACA9MIP8</accession>